<dbReference type="Proteomes" id="UP001597032">
    <property type="component" value="Unassembled WGS sequence"/>
</dbReference>
<dbReference type="InterPro" id="IPR021958">
    <property type="entry name" value="DUF3575"/>
</dbReference>
<comment type="caution">
    <text evidence="2">The sequence shown here is derived from an EMBL/GenBank/DDBJ whole genome shotgun (WGS) entry which is preliminary data.</text>
</comment>
<name>A0ABW2Z4M3_9FLAO</name>
<dbReference type="EMBL" id="JBHTIC010000006">
    <property type="protein sequence ID" value="MFD0761762.1"/>
    <property type="molecule type" value="Genomic_DNA"/>
</dbReference>
<organism evidence="2 3">
    <name type="scientific">Lutibacter aestuarii</name>
    <dbReference type="NCBI Taxonomy" id="861111"/>
    <lineage>
        <taxon>Bacteria</taxon>
        <taxon>Pseudomonadati</taxon>
        <taxon>Bacteroidota</taxon>
        <taxon>Flavobacteriia</taxon>
        <taxon>Flavobacteriales</taxon>
        <taxon>Flavobacteriaceae</taxon>
        <taxon>Lutibacter</taxon>
    </lineage>
</organism>
<proteinExistence type="predicted"/>
<gene>
    <name evidence="2" type="ORF">ACFQZW_06675</name>
</gene>
<accession>A0ABW2Z4M3</accession>
<dbReference type="Pfam" id="PF12099">
    <property type="entry name" value="DUF3575"/>
    <property type="match status" value="1"/>
</dbReference>
<keyword evidence="1" id="KW-0732">Signal</keyword>
<sequence length="168" mass="18794">MKKILLLPCLFLTLTVFAQNNSNSTPKKHELKLNVGYTLAELPEITYEYILSDESAIGTSVTFGFNEDDLKFALTPYYRFYFGQKKAAGFFAEAFSMLNVVEDEIYYLGASKVTNTETGLALGIAIGGKWITNNNWLFELYFGVGRNIINNESIDGVPRAGLTLGKRF</sequence>
<evidence type="ECO:0000313" key="2">
    <source>
        <dbReference type="EMBL" id="MFD0761762.1"/>
    </source>
</evidence>
<keyword evidence="3" id="KW-1185">Reference proteome</keyword>
<feature type="signal peptide" evidence="1">
    <location>
        <begin position="1"/>
        <end position="18"/>
    </location>
</feature>
<feature type="chain" id="PRO_5047304921" evidence="1">
    <location>
        <begin position="19"/>
        <end position="168"/>
    </location>
</feature>
<dbReference type="RefSeq" id="WP_298265344.1">
    <property type="nucleotide sequence ID" value="NZ_JBHTIC010000006.1"/>
</dbReference>
<evidence type="ECO:0000256" key="1">
    <source>
        <dbReference type="SAM" id="SignalP"/>
    </source>
</evidence>
<evidence type="ECO:0000313" key="3">
    <source>
        <dbReference type="Proteomes" id="UP001597032"/>
    </source>
</evidence>
<protein>
    <submittedName>
        <fullName evidence="2">DUF3575 domain-containing protein</fullName>
    </submittedName>
</protein>
<reference evidence="3" key="1">
    <citation type="journal article" date="2019" name="Int. J. Syst. Evol. Microbiol.">
        <title>The Global Catalogue of Microorganisms (GCM) 10K type strain sequencing project: providing services to taxonomists for standard genome sequencing and annotation.</title>
        <authorList>
            <consortium name="The Broad Institute Genomics Platform"/>
            <consortium name="The Broad Institute Genome Sequencing Center for Infectious Disease"/>
            <person name="Wu L."/>
            <person name="Ma J."/>
        </authorList>
    </citation>
    <scope>NUCLEOTIDE SEQUENCE [LARGE SCALE GENOMIC DNA]</scope>
    <source>
        <strain evidence="3">CCUG 60022</strain>
    </source>
</reference>